<dbReference type="PROSITE" id="PS50088">
    <property type="entry name" value="ANK_REPEAT"/>
    <property type="match status" value="1"/>
</dbReference>
<dbReference type="Gene3D" id="1.25.40.20">
    <property type="entry name" value="Ankyrin repeat-containing domain"/>
    <property type="match status" value="1"/>
</dbReference>
<feature type="region of interest" description="Disordered" evidence="4">
    <location>
        <begin position="480"/>
        <end position="508"/>
    </location>
</feature>
<dbReference type="InterPro" id="IPR002110">
    <property type="entry name" value="Ankyrin_rpt"/>
</dbReference>
<dbReference type="SUPFAM" id="SSF48403">
    <property type="entry name" value="Ankyrin repeat"/>
    <property type="match status" value="1"/>
</dbReference>
<evidence type="ECO:0000256" key="2">
    <source>
        <dbReference type="ARBA" id="ARBA00023043"/>
    </source>
</evidence>
<organism evidence="6">
    <name type="scientific">Hemiselmis andersenii</name>
    <name type="common">Cryptophyte alga</name>
    <dbReference type="NCBI Taxonomy" id="464988"/>
    <lineage>
        <taxon>Eukaryota</taxon>
        <taxon>Cryptophyceae</taxon>
        <taxon>Cryptomonadales</taxon>
        <taxon>Hemiselmidaceae</taxon>
        <taxon>Hemiselmis</taxon>
    </lineage>
</organism>
<keyword evidence="2 3" id="KW-0040">ANK repeat</keyword>
<dbReference type="SMART" id="SM00248">
    <property type="entry name" value="ANK"/>
    <property type="match status" value="2"/>
</dbReference>
<dbReference type="SUPFAM" id="SSF55729">
    <property type="entry name" value="Acyl-CoA N-acyltransferases (Nat)"/>
    <property type="match status" value="1"/>
</dbReference>
<dbReference type="AlphaFoldDB" id="A0A6U4XE64"/>
<evidence type="ECO:0000256" key="3">
    <source>
        <dbReference type="PROSITE-ProRule" id="PRU00023"/>
    </source>
</evidence>
<evidence type="ECO:0000256" key="4">
    <source>
        <dbReference type="SAM" id="MobiDB-lite"/>
    </source>
</evidence>
<feature type="compositionally biased region" description="Basic and acidic residues" evidence="4">
    <location>
        <begin position="481"/>
        <end position="503"/>
    </location>
</feature>
<feature type="region of interest" description="Disordered" evidence="4">
    <location>
        <begin position="770"/>
        <end position="796"/>
    </location>
</feature>
<reference evidence="6" key="1">
    <citation type="submission" date="2021-01" db="EMBL/GenBank/DDBJ databases">
        <authorList>
            <person name="Corre E."/>
            <person name="Pelletier E."/>
            <person name="Niang G."/>
            <person name="Scheremetjew M."/>
            <person name="Finn R."/>
            <person name="Kale V."/>
            <person name="Holt S."/>
            <person name="Cochrane G."/>
            <person name="Meng A."/>
            <person name="Brown T."/>
            <person name="Cohen L."/>
        </authorList>
    </citation>
    <scope>NUCLEOTIDE SEQUENCE</scope>
    <source>
        <strain evidence="5">CCMP441</strain>
        <strain evidence="6">CCMP644</strain>
    </source>
</reference>
<dbReference type="Gene3D" id="3.40.630.30">
    <property type="match status" value="1"/>
</dbReference>
<feature type="compositionally biased region" description="Polar residues" evidence="4">
    <location>
        <begin position="1243"/>
        <end position="1253"/>
    </location>
</feature>
<dbReference type="Pfam" id="PF12796">
    <property type="entry name" value="Ank_2"/>
    <property type="match status" value="1"/>
</dbReference>
<keyword evidence="1" id="KW-0677">Repeat</keyword>
<dbReference type="InterPro" id="IPR016181">
    <property type="entry name" value="Acyl_CoA_acyltransferase"/>
</dbReference>
<feature type="compositionally biased region" description="Gly residues" evidence="4">
    <location>
        <begin position="1041"/>
        <end position="1051"/>
    </location>
</feature>
<dbReference type="InterPro" id="IPR036770">
    <property type="entry name" value="Ankyrin_rpt-contain_sf"/>
</dbReference>
<feature type="compositionally biased region" description="Polar residues" evidence="4">
    <location>
        <begin position="989"/>
        <end position="999"/>
    </location>
</feature>
<feature type="region of interest" description="Disordered" evidence="4">
    <location>
        <begin position="528"/>
        <end position="556"/>
    </location>
</feature>
<gene>
    <name evidence="6" type="ORF">HAND00432_LOCUS16926</name>
    <name evidence="5" type="ORF">HAND1043_LOCUS23688</name>
</gene>
<evidence type="ECO:0000313" key="6">
    <source>
        <dbReference type="EMBL" id="CAD8964600.1"/>
    </source>
</evidence>
<evidence type="ECO:0000256" key="1">
    <source>
        <dbReference type="ARBA" id="ARBA00022737"/>
    </source>
</evidence>
<feature type="region of interest" description="Disordered" evidence="4">
    <location>
        <begin position="1215"/>
        <end position="1253"/>
    </location>
</feature>
<dbReference type="EMBL" id="HBFX01028039">
    <property type="protein sequence ID" value="CAD8964600.1"/>
    <property type="molecule type" value="Transcribed_RNA"/>
</dbReference>
<dbReference type="PANTHER" id="PTHR24198">
    <property type="entry name" value="ANKYRIN REPEAT AND PROTEIN KINASE DOMAIN-CONTAINING PROTEIN"/>
    <property type="match status" value="1"/>
</dbReference>
<feature type="region of interest" description="Disordered" evidence="4">
    <location>
        <begin position="907"/>
        <end position="1105"/>
    </location>
</feature>
<protein>
    <submittedName>
        <fullName evidence="6">Uncharacterized protein</fullName>
    </submittedName>
</protein>
<feature type="compositionally biased region" description="Polar residues" evidence="4">
    <location>
        <begin position="926"/>
        <end position="959"/>
    </location>
</feature>
<evidence type="ECO:0000313" key="5">
    <source>
        <dbReference type="EMBL" id="CAD8757176.1"/>
    </source>
</evidence>
<feature type="compositionally biased region" description="Polar residues" evidence="4">
    <location>
        <begin position="1076"/>
        <end position="1089"/>
    </location>
</feature>
<name>A0A6U4XE64_HEMAN</name>
<feature type="region of interest" description="Disordered" evidence="4">
    <location>
        <begin position="810"/>
        <end position="859"/>
    </location>
</feature>
<accession>A0A6U4XE64</accession>
<proteinExistence type="predicted"/>
<dbReference type="PANTHER" id="PTHR24198:SF165">
    <property type="entry name" value="ANKYRIN REPEAT-CONTAINING PROTEIN-RELATED"/>
    <property type="match status" value="1"/>
</dbReference>
<dbReference type="EMBL" id="HBFK01039077">
    <property type="protein sequence ID" value="CAD8757176.1"/>
    <property type="molecule type" value="Transcribed_RNA"/>
</dbReference>
<feature type="repeat" description="ANK" evidence="3">
    <location>
        <begin position="125"/>
        <end position="157"/>
    </location>
</feature>
<feature type="region of interest" description="Disordered" evidence="4">
    <location>
        <begin position="1"/>
        <end position="25"/>
    </location>
</feature>
<sequence length="1253" mass="136820">MGDEGEQPPANPKEEEEDQEEEGQKPRGFVARIGMQMTSMGFSKDNLMLKVRMGDTKAVGRMLLDPRAISLGGANLLDQWGMRALHYAAALGNLNMAKYLVQEQRAAPNALTEADPEADLFQLCERRTPLHFAAINSHYQVAAFLTEQLINAGVKDIYNKSPRLYATDTDLKRLLLHAEQEYANLLVATECLDETVVAKCAFIRPPMNNEGHRVVLTYKEMQQDTRKFNIKTGNSLVPVGVPGMSAVNRVIQAQNKLGAGAEVKGGIFGIMNGASEPKYPMAAFVKFKYISYIDTHAIWIQELFIAPRIRRDRNASALILHTLLYAAKGPHHLKKAVAIAPKANFLAVHFFQGIGFTIEPPYRVPRKLRRPDYVTFVANDIGVLCGKLSRQLNAWIERKTKAANIDFTSKEFIAAEEQKEHDKKVAADWDKMQAELELMIHPPLGRMQAPMTAVKGGPLIDISNRPRDIRSKAKKFNIFEQGKKKINDDGNDGTTDHEHKNKDEDEDDERFLCENDRVPPHVVEQHRAQIQRSRNHSEWQSRKEFRRKGNSRVLNQPSHDVSEWMEELDRLAEFQLPKGWVTQKQEDGKLSYLHIDTKERRTQRPLSARNQAIADVQHKLDTGYVARIDSGGRPRSATVGVRLILEDFDTEIPGTPALLARYPFMELTGNKEEEEAAERLRMKQERAKFDKKFNLILDNVRAKRGNLRDFEKMAIREWGEGTPDVDKAVSKARLVLPLGPDKPKQQPVAKKLAQGDQQAHAAEVGDKIEPNIVPDKTKPTPTIKGGSSDAKDTSGKPKAITFDAAVGEGATEAMRPESATVSAKSFGSPGFQTRRQLLRSPQRGRPIPAARQPSPVKARSLLRDPAEWIAMEAEREQALEDADTFLAACAPPPSRPAAATFSPITSSASVTLGSGQGSGEGVATRESAQCQASCTQVENSPSPRTVSQEAPAASVTTPHSALVRPSSEQGTRATPSAHLHQIHDLEARPSTSEQRTVSQPEAFAPGPFRPMTAASLATTRLGGGSQFGEVSRPGSTASKGGVFGLFGGSSWGGSERGDDSRPGSTGTKVGGPVASRPQSVASRPPSSEGSDLWTHGASPRGLISQAGSMAGTVGHESAGSRPTTAGSVSFYNVEGEHAIFRSPEESVERQQSAGMCDTKAVVHHLSKEASDRWSSSSANLLRPVSATGAGAGALKPAKVRPQSAAVTVMTMMPTLEEEGLAKPRDGAGQLHSGSKQKLPRLPRSSSARKLFSQ</sequence>
<feature type="compositionally biased region" description="Polar residues" evidence="4">
    <location>
        <begin position="819"/>
        <end position="835"/>
    </location>
</feature>